<evidence type="ECO:0000256" key="7">
    <source>
        <dbReference type="ARBA" id="ARBA00022679"/>
    </source>
</evidence>
<evidence type="ECO:0000256" key="3">
    <source>
        <dbReference type="ARBA" id="ARBA00004742"/>
    </source>
</evidence>
<evidence type="ECO:0000256" key="4">
    <source>
        <dbReference type="ARBA" id="ARBA00007837"/>
    </source>
</evidence>
<dbReference type="GO" id="GO:0006094">
    <property type="term" value="P:gluconeogenesis"/>
    <property type="evidence" value="ECO:0007669"/>
    <property type="project" value="UniProtKB-UniPathway"/>
</dbReference>
<gene>
    <name evidence="19" type="ORF">SAMN04487956_1299</name>
</gene>
<evidence type="ECO:0000313" key="20">
    <source>
        <dbReference type="Proteomes" id="UP000199594"/>
    </source>
</evidence>
<dbReference type="Gene3D" id="3.30.1490.20">
    <property type="entry name" value="ATP-grasp fold, A domain"/>
    <property type="match status" value="1"/>
</dbReference>
<dbReference type="Pfam" id="PF01326">
    <property type="entry name" value="PPDK_N"/>
    <property type="match status" value="1"/>
</dbReference>
<dbReference type="NCBIfam" id="NF005057">
    <property type="entry name" value="PRK06464.1"/>
    <property type="match status" value="1"/>
</dbReference>
<dbReference type="InterPro" id="IPR013815">
    <property type="entry name" value="ATP_grasp_subdomain_1"/>
</dbReference>
<dbReference type="PROSITE" id="PS00742">
    <property type="entry name" value="PEP_ENZYMES_2"/>
    <property type="match status" value="1"/>
</dbReference>
<dbReference type="InterPro" id="IPR008279">
    <property type="entry name" value="PEP-util_enz_mobile_dom"/>
</dbReference>
<dbReference type="EMBL" id="FPAQ01000029">
    <property type="protein sequence ID" value="SFT89454.1"/>
    <property type="molecule type" value="Genomic_DNA"/>
</dbReference>
<comment type="function">
    <text evidence="2 15">Catalyzes the phosphorylation of pyruvate to phosphoenolpyruvate.</text>
</comment>
<accession>A0A1I7BQL0</accession>
<dbReference type="InterPro" id="IPR015813">
    <property type="entry name" value="Pyrv/PenolPyrv_kinase-like_dom"/>
</dbReference>
<keyword evidence="12 15" id="KW-0460">Magnesium</keyword>
<dbReference type="NCBIfam" id="TIGR01418">
    <property type="entry name" value="PEP_synth"/>
    <property type="match status" value="1"/>
</dbReference>
<dbReference type="InterPro" id="IPR006319">
    <property type="entry name" value="PEP_synth"/>
</dbReference>
<dbReference type="Pfam" id="PF00391">
    <property type="entry name" value="PEP-utilizers"/>
    <property type="match status" value="1"/>
</dbReference>
<evidence type="ECO:0000256" key="13">
    <source>
        <dbReference type="ARBA" id="ARBA00033470"/>
    </source>
</evidence>
<dbReference type="PANTHER" id="PTHR43030:SF1">
    <property type="entry name" value="PHOSPHOENOLPYRUVATE SYNTHASE"/>
    <property type="match status" value="1"/>
</dbReference>
<dbReference type="OrthoDB" id="9765468at2"/>
<evidence type="ECO:0000256" key="6">
    <source>
        <dbReference type="ARBA" id="ARBA00021623"/>
    </source>
</evidence>
<evidence type="ECO:0000259" key="17">
    <source>
        <dbReference type="Pfam" id="PF01326"/>
    </source>
</evidence>
<reference evidence="19 20" key="1">
    <citation type="submission" date="2016-10" db="EMBL/GenBank/DDBJ databases">
        <authorList>
            <person name="de Groot N.N."/>
        </authorList>
    </citation>
    <scope>NUCLEOTIDE SEQUENCE [LARGE SCALE GENOMIC DNA]</scope>
    <source>
        <strain evidence="19 20">CGMCC 1.6493</strain>
    </source>
</reference>
<dbReference type="Gene3D" id="3.30.470.20">
    <property type="entry name" value="ATP-grasp fold, B domain"/>
    <property type="match status" value="1"/>
</dbReference>
<dbReference type="Pfam" id="PF02896">
    <property type="entry name" value="PEP-utilizers_C"/>
    <property type="match status" value="1"/>
</dbReference>
<dbReference type="PIRSF" id="PIRSF000854">
    <property type="entry name" value="PEP_synthase"/>
    <property type="match status" value="1"/>
</dbReference>
<comment type="cofactor">
    <cofactor evidence="1 15">
        <name>Mg(2+)</name>
        <dbReference type="ChEBI" id="CHEBI:18420"/>
    </cofactor>
</comment>
<evidence type="ECO:0000256" key="2">
    <source>
        <dbReference type="ARBA" id="ARBA00002988"/>
    </source>
</evidence>
<dbReference type="RefSeq" id="WP_089850849.1">
    <property type="nucleotide sequence ID" value="NZ_FPAQ01000029.1"/>
</dbReference>
<dbReference type="SUPFAM" id="SSF56059">
    <property type="entry name" value="Glutathione synthetase ATP-binding domain-like"/>
    <property type="match status" value="1"/>
</dbReference>
<evidence type="ECO:0000256" key="12">
    <source>
        <dbReference type="ARBA" id="ARBA00022842"/>
    </source>
</evidence>
<keyword evidence="8 15" id="KW-0479">Metal-binding</keyword>
<evidence type="ECO:0000256" key="10">
    <source>
        <dbReference type="ARBA" id="ARBA00022777"/>
    </source>
</evidence>
<dbReference type="Proteomes" id="UP000199594">
    <property type="component" value="Unassembled WGS sequence"/>
</dbReference>
<dbReference type="SUPFAM" id="SSF52009">
    <property type="entry name" value="Phosphohistidine domain"/>
    <property type="match status" value="1"/>
</dbReference>
<dbReference type="FunFam" id="3.20.20.60:FF:000010">
    <property type="entry name" value="Phosphoenolpyruvate synthase"/>
    <property type="match status" value="1"/>
</dbReference>
<dbReference type="Gene3D" id="3.20.20.60">
    <property type="entry name" value="Phosphoenolpyruvate-binding domains"/>
    <property type="match status" value="1"/>
</dbReference>
<dbReference type="PANTHER" id="PTHR43030">
    <property type="entry name" value="PHOSPHOENOLPYRUVATE SYNTHASE"/>
    <property type="match status" value="1"/>
</dbReference>
<dbReference type="InterPro" id="IPR036637">
    <property type="entry name" value="Phosphohistidine_dom_sf"/>
</dbReference>
<dbReference type="AlphaFoldDB" id="A0A1I7BQL0"/>
<dbReference type="PROSITE" id="PS00370">
    <property type="entry name" value="PEP_ENZYMES_PHOS_SITE"/>
    <property type="match status" value="1"/>
</dbReference>
<name>A0A1I7BQL0_9GAMM</name>
<evidence type="ECO:0000256" key="8">
    <source>
        <dbReference type="ARBA" id="ARBA00022723"/>
    </source>
</evidence>
<keyword evidence="9 15" id="KW-0547">Nucleotide-binding</keyword>
<dbReference type="PRINTS" id="PR01736">
    <property type="entry name" value="PHPHTRNFRASE"/>
</dbReference>
<organism evidence="19 20">
    <name type="scientific">Halomonas saccharevitans</name>
    <dbReference type="NCBI Taxonomy" id="416872"/>
    <lineage>
        <taxon>Bacteria</taxon>
        <taxon>Pseudomonadati</taxon>
        <taxon>Pseudomonadota</taxon>
        <taxon>Gammaproteobacteria</taxon>
        <taxon>Oceanospirillales</taxon>
        <taxon>Halomonadaceae</taxon>
        <taxon>Halomonas</taxon>
    </lineage>
</organism>
<dbReference type="InterPro" id="IPR000121">
    <property type="entry name" value="PEP_util_C"/>
</dbReference>
<keyword evidence="11 15" id="KW-0067">ATP-binding</keyword>
<dbReference type="UniPathway" id="UPA00138"/>
<protein>
    <recommendedName>
        <fullName evidence="6 15">Phosphoenolpyruvate synthase</fullName>
        <shortName evidence="15">PEP synthase</shortName>
        <ecNumber evidence="5 15">2.7.9.2</ecNumber>
    </recommendedName>
    <alternativeName>
        <fullName evidence="13 15">Pyruvate, water dikinase</fullName>
    </alternativeName>
</protein>
<evidence type="ECO:0000256" key="5">
    <source>
        <dbReference type="ARBA" id="ARBA00011996"/>
    </source>
</evidence>
<dbReference type="SUPFAM" id="SSF51621">
    <property type="entry name" value="Phosphoenolpyruvate/pyruvate domain"/>
    <property type="match status" value="1"/>
</dbReference>
<sequence>MDDYIQWFEHLGMGDVERVGGKNASLGEMISNLAGAGVTVPGGFATTAHAYREFLSHEGLNDRINQALSTLDVDDVNELARVGAQIRQWVIDTPLPPTFEQYLRESYEKLSAMHPNLKVAVRSSATAEDLPDASFAGQQETFLNIEGFDNIKRAVHEVFASLFNDRAISYRVHRGYAHENVALSAGIQKMVRSETGAAGVMFTLDTESGYRDAVFVTASWGLGETVVQGAVNPDEFYVHKSTLAAGRPAVLRRNLGSKLIKMIYTDDTSAGKSVETVDVPLADRGRFCINDEQIMDLARQAMTIEQHYERPMDIEWALDGDDGRLYIVQARPETVVSQQEGGKLERFQLKEKGRTLVSGRAIGQRIGSGAVKVVFSPDDMQKVHPGDVLVTDMTDPDWEPIMKRASAIVTNRGGRTCHAAIIARELGIPAVVGCGDATEVLADGRDVTVSCAEGDAGHVYEGLLDFDRRVTSVDAMPEIPFKIMMNVGNPDRAFSFASLPSAGVGLARLEFIINRMIGVHPKALLEYDTLPADLQQTIDLRTAGYPDPVEFYVEKLVEGIATLAASFYPQRVIVRLSDFKSNEYENLIGGKLYEPGEENPMLGFRGAARYISESFRPCFELECRALKRVREVMGLDNVEIMVPFVRTPDEAREVVGLLADNGLVRGENGLKVIMMCELPANALLADEFLEHFDGFSIGSNDLTQLTLGLDRDSGIVAHLFDERNPAVKKLLSMAIQACRAQGKYIGICGQGPSDHPDLAKWLMEQGIDSVSLNPDAVLETWFMLAGETLG</sequence>
<comment type="catalytic activity">
    <reaction evidence="14 15">
        <text>pyruvate + ATP + H2O = phosphoenolpyruvate + AMP + phosphate + 2 H(+)</text>
        <dbReference type="Rhea" id="RHEA:11364"/>
        <dbReference type="ChEBI" id="CHEBI:15361"/>
        <dbReference type="ChEBI" id="CHEBI:15377"/>
        <dbReference type="ChEBI" id="CHEBI:15378"/>
        <dbReference type="ChEBI" id="CHEBI:30616"/>
        <dbReference type="ChEBI" id="CHEBI:43474"/>
        <dbReference type="ChEBI" id="CHEBI:58702"/>
        <dbReference type="ChEBI" id="CHEBI:456215"/>
        <dbReference type="EC" id="2.7.9.2"/>
    </reaction>
</comment>
<dbReference type="InterPro" id="IPR040442">
    <property type="entry name" value="Pyrv_kinase-like_dom_sf"/>
</dbReference>
<dbReference type="InterPro" id="IPR023151">
    <property type="entry name" value="PEP_util_CS"/>
</dbReference>
<dbReference type="GO" id="GO:0005524">
    <property type="term" value="F:ATP binding"/>
    <property type="evidence" value="ECO:0007669"/>
    <property type="project" value="UniProtKB-KW"/>
</dbReference>
<dbReference type="FunFam" id="3.50.30.10:FF:000002">
    <property type="entry name" value="Phosphoenolpyruvate synthase"/>
    <property type="match status" value="1"/>
</dbReference>
<proteinExistence type="inferred from homology"/>
<dbReference type="GO" id="GO:0046872">
    <property type="term" value="F:metal ion binding"/>
    <property type="evidence" value="ECO:0007669"/>
    <property type="project" value="UniProtKB-KW"/>
</dbReference>
<feature type="domain" description="Pyruvate phosphate dikinase AMP/ATP-binding" evidence="17">
    <location>
        <begin position="17"/>
        <end position="343"/>
    </location>
</feature>
<comment type="pathway">
    <text evidence="3 15">Carbohydrate biosynthesis; gluconeogenesis.</text>
</comment>
<feature type="domain" description="PEP-utilising enzyme mobile" evidence="16">
    <location>
        <begin position="384"/>
        <end position="454"/>
    </location>
</feature>
<keyword evidence="19" id="KW-0670">Pyruvate</keyword>
<comment type="similarity">
    <text evidence="4 15">Belongs to the PEP-utilizing enzyme family.</text>
</comment>
<evidence type="ECO:0000259" key="18">
    <source>
        <dbReference type="Pfam" id="PF02896"/>
    </source>
</evidence>
<keyword evidence="10 15" id="KW-0418">Kinase</keyword>
<dbReference type="FunFam" id="3.30.470.20:FF:000017">
    <property type="entry name" value="Phosphoenolpyruvate synthase"/>
    <property type="match status" value="1"/>
</dbReference>
<dbReference type="FunFam" id="3.30.1490.20:FF:000010">
    <property type="entry name" value="Phosphoenolpyruvate synthase"/>
    <property type="match status" value="1"/>
</dbReference>
<evidence type="ECO:0000256" key="14">
    <source>
        <dbReference type="ARBA" id="ARBA00047700"/>
    </source>
</evidence>
<feature type="domain" description="PEP-utilising enzyme C-terminal" evidence="18">
    <location>
        <begin position="480"/>
        <end position="780"/>
    </location>
</feature>
<dbReference type="GO" id="GO:0008986">
    <property type="term" value="F:pyruvate, water dikinase activity"/>
    <property type="evidence" value="ECO:0007669"/>
    <property type="project" value="UniProtKB-EC"/>
</dbReference>
<dbReference type="InterPro" id="IPR018274">
    <property type="entry name" value="PEP_util_AS"/>
</dbReference>
<dbReference type="EC" id="2.7.9.2" evidence="5 15"/>
<evidence type="ECO:0000256" key="11">
    <source>
        <dbReference type="ARBA" id="ARBA00022840"/>
    </source>
</evidence>
<evidence type="ECO:0000259" key="16">
    <source>
        <dbReference type="Pfam" id="PF00391"/>
    </source>
</evidence>
<evidence type="ECO:0000256" key="15">
    <source>
        <dbReference type="PIRNR" id="PIRNR000854"/>
    </source>
</evidence>
<dbReference type="InterPro" id="IPR002192">
    <property type="entry name" value="PPDK_AMP/ATP-bd"/>
</dbReference>
<evidence type="ECO:0000256" key="9">
    <source>
        <dbReference type="ARBA" id="ARBA00022741"/>
    </source>
</evidence>
<dbReference type="Gene3D" id="3.50.30.10">
    <property type="entry name" value="Phosphohistidine domain"/>
    <property type="match status" value="1"/>
</dbReference>
<evidence type="ECO:0000256" key="1">
    <source>
        <dbReference type="ARBA" id="ARBA00001946"/>
    </source>
</evidence>
<evidence type="ECO:0000313" key="19">
    <source>
        <dbReference type="EMBL" id="SFT89454.1"/>
    </source>
</evidence>
<keyword evidence="7 15" id="KW-0808">Transferase</keyword>